<dbReference type="RefSeq" id="WP_027275109.1">
    <property type="nucleotide sequence ID" value="NZ_BRLH01000011.1"/>
</dbReference>
<dbReference type="EMBL" id="BRLH01000011">
    <property type="protein sequence ID" value="GKX57117.1"/>
    <property type="molecule type" value="Genomic_DNA"/>
</dbReference>
<accession>A0AAV5N8Q5</accession>
<dbReference type="Proteomes" id="UP001058124">
    <property type="component" value="Unassembled WGS sequence"/>
</dbReference>
<evidence type="ECO:0000313" key="2">
    <source>
        <dbReference type="Proteomes" id="UP001058124"/>
    </source>
</evidence>
<organism evidence="1 2">
    <name type="scientific">Leminorella grimontii</name>
    <dbReference type="NCBI Taxonomy" id="82981"/>
    <lineage>
        <taxon>Bacteria</taxon>
        <taxon>Pseudomonadati</taxon>
        <taxon>Pseudomonadota</taxon>
        <taxon>Gammaproteobacteria</taxon>
        <taxon>Enterobacterales</taxon>
        <taxon>Budviciaceae</taxon>
        <taxon>Leminorella</taxon>
    </lineage>
</organism>
<protein>
    <submittedName>
        <fullName evidence="1">Uncharacterized protein</fullName>
    </submittedName>
</protein>
<gene>
    <name evidence="1" type="ORF">SOASR030_32290</name>
</gene>
<reference evidence="1" key="1">
    <citation type="submission" date="2022-06" db="EMBL/GenBank/DDBJ databases">
        <title>Draft genome sequences of Leminorella grimontii str. JCM5902.</title>
        <authorList>
            <person name="Wakabayashi Y."/>
            <person name="Kojima K."/>
        </authorList>
    </citation>
    <scope>NUCLEOTIDE SEQUENCE</scope>
    <source>
        <strain evidence="1">JCM 5902</strain>
    </source>
</reference>
<comment type="caution">
    <text evidence="1">The sequence shown here is derived from an EMBL/GenBank/DDBJ whole genome shotgun (WGS) entry which is preliminary data.</text>
</comment>
<sequence>MRLVDEEKNTPVVTTRQIMSGSVLITHVFYDDDGAWQLFGGETISEADTVVVSVQQILSQDDSLLALPDIEMGRNVYRESRVQGWTTY</sequence>
<dbReference type="AlphaFoldDB" id="A0AAV5N8Q5"/>
<proteinExistence type="predicted"/>
<name>A0AAV5N8Q5_9GAMM</name>
<keyword evidence="2" id="KW-1185">Reference proteome</keyword>
<evidence type="ECO:0000313" key="1">
    <source>
        <dbReference type="EMBL" id="GKX57117.1"/>
    </source>
</evidence>